<dbReference type="SUPFAM" id="SSF49899">
    <property type="entry name" value="Concanavalin A-like lectins/glucanases"/>
    <property type="match status" value="1"/>
</dbReference>
<dbReference type="Proteomes" id="UP000189670">
    <property type="component" value="Unassembled WGS sequence"/>
</dbReference>
<dbReference type="EMBL" id="ATBP01001876">
    <property type="protein sequence ID" value="ETR66596.1"/>
    <property type="molecule type" value="Genomic_DNA"/>
</dbReference>
<proteinExistence type="predicted"/>
<reference evidence="2" key="1">
    <citation type="submission" date="2012-11" db="EMBL/GenBank/DDBJ databases">
        <authorList>
            <person name="Lucero-Rivera Y.E."/>
            <person name="Tovar-Ramirez D."/>
        </authorList>
    </citation>
    <scope>NUCLEOTIDE SEQUENCE [LARGE SCALE GENOMIC DNA]</scope>
    <source>
        <strain evidence="2">Araruama</strain>
    </source>
</reference>
<dbReference type="AlphaFoldDB" id="A0A1V1NVS6"/>
<evidence type="ECO:0000313" key="1">
    <source>
        <dbReference type="EMBL" id="ETR66596.1"/>
    </source>
</evidence>
<gene>
    <name evidence="1" type="ORF">OMM_12597</name>
</gene>
<organism evidence="1 2">
    <name type="scientific">Candidatus Magnetoglobus multicellularis str. Araruama</name>
    <dbReference type="NCBI Taxonomy" id="890399"/>
    <lineage>
        <taxon>Bacteria</taxon>
        <taxon>Pseudomonadati</taxon>
        <taxon>Thermodesulfobacteriota</taxon>
        <taxon>Desulfobacteria</taxon>
        <taxon>Desulfobacterales</taxon>
        <taxon>Desulfobacteraceae</taxon>
        <taxon>Candidatus Magnetoglobus</taxon>
    </lineage>
</organism>
<feature type="non-terminal residue" evidence="1">
    <location>
        <position position="171"/>
    </location>
</feature>
<comment type="caution">
    <text evidence="1">The sequence shown here is derived from an EMBL/GenBank/DDBJ whole genome shotgun (WGS) entry which is preliminary data.</text>
</comment>
<accession>A0A1V1NVS6</accession>
<sequence length="171" mass="19234">MENPSPGNYALYFDGSSNFIKLADSQALRLSTYTVEVWIKPESTELESGIFGKPGSNFQMWLTENAAISHQFNNSQIISLKAEHSDIYTRQYIDNALTGISVGGDMTAAHEFMENALDMKANVSDTYTRDYLNTLLSEKSDRSNSYTRQYLDDMISQKADTSTTLTRTHIT</sequence>
<dbReference type="Gene3D" id="2.60.120.200">
    <property type="match status" value="1"/>
</dbReference>
<dbReference type="InterPro" id="IPR013320">
    <property type="entry name" value="ConA-like_dom_sf"/>
</dbReference>
<protein>
    <submittedName>
        <fullName evidence="1">Uncharacterized protein</fullName>
    </submittedName>
</protein>
<evidence type="ECO:0000313" key="2">
    <source>
        <dbReference type="Proteomes" id="UP000189670"/>
    </source>
</evidence>
<name>A0A1V1NVS6_9BACT</name>